<dbReference type="EMBL" id="MPUH01000092">
    <property type="protein sequence ID" value="OMJ90923.1"/>
    <property type="molecule type" value="Genomic_DNA"/>
</dbReference>
<evidence type="ECO:0000256" key="1">
    <source>
        <dbReference type="ARBA" id="ARBA00022441"/>
    </source>
</evidence>
<dbReference type="SUPFAM" id="SSF57184">
    <property type="entry name" value="Growth factor receptor domain"/>
    <property type="match status" value="1"/>
</dbReference>
<dbReference type="CDD" id="cd00185">
    <property type="entry name" value="TNFRSF"/>
    <property type="match status" value="1"/>
</dbReference>
<accession>A0A1R2CPL6</accession>
<dbReference type="PANTHER" id="PTHR46093">
    <property type="entry name" value="ACYL-COA-BINDING DOMAIN-CONTAINING PROTEIN 5"/>
    <property type="match status" value="1"/>
</dbReference>
<feature type="region of interest" description="Disordered" evidence="3">
    <location>
        <begin position="1102"/>
        <end position="1121"/>
    </location>
</feature>
<dbReference type="InterPro" id="IPR009030">
    <property type="entry name" value="Growth_fac_rcpt_cys_sf"/>
</dbReference>
<evidence type="ECO:0000256" key="5">
    <source>
        <dbReference type="SAM" id="SignalP"/>
    </source>
</evidence>
<feature type="transmembrane region" description="Helical" evidence="4">
    <location>
        <begin position="745"/>
        <end position="764"/>
    </location>
</feature>
<dbReference type="AlphaFoldDB" id="A0A1R2CPL6"/>
<keyword evidence="1" id="KW-0880">Kelch repeat</keyword>
<dbReference type="SUPFAM" id="SSF50965">
    <property type="entry name" value="Galactose oxidase, central domain"/>
    <property type="match status" value="1"/>
</dbReference>
<comment type="caution">
    <text evidence="6">The sequence shown here is derived from an EMBL/GenBank/DDBJ whole genome shotgun (WGS) entry which is preliminary data.</text>
</comment>
<dbReference type="SMART" id="SM01411">
    <property type="entry name" value="Ephrin_rec_like"/>
    <property type="match status" value="2"/>
</dbReference>
<name>A0A1R2CPL6_9CILI</name>
<gene>
    <name evidence="6" type="ORF">SteCoe_6586</name>
</gene>
<evidence type="ECO:0000313" key="7">
    <source>
        <dbReference type="Proteomes" id="UP000187209"/>
    </source>
</evidence>
<evidence type="ECO:0000256" key="2">
    <source>
        <dbReference type="ARBA" id="ARBA00022737"/>
    </source>
</evidence>
<feature type="signal peptide" evidence="5">
    <location>
        <begin position="1"/>
        <end position="16"/>
    </location>
</feature>
<keyword evidence="2" id="KW-0677">Repeat</keyword>
<dbReference type="InterPro" id="IPR015915">
    <property type="entry name" value="Kelch-typ_b-propeller"/>
</dbReference>
<keyword evidence="4" id="KW-0472">Membrane</keyword>
<proteinExistence type="predicted"/>
<dbReference type="PANTHER" id="PTHR46093:SF18">
    <property type="entry name" value="FIBRONECTIN TYPE-III DOMAIN-CONTAINING PROTEIN"/>
    <property type="match status" value="1"/>
</dbReference>
<keyword evidence="7" id="KW-1185">Reference proteome</keyword>
<evidence type="ECO:0008006" key="8">
    <source>
        <dbReference type="Google" id="ProtNLM"/>
    </source>
</evidence>
<dbReference type="Pfam" id="PF24681">
    <property type="entry name" value="Kelch_KLHDC2_KLHL20_DRC7"/>
    <property type="match status" value="2"/>
</dbReference>
<feature type="compositionally biased region" description="Polar residues" evidence="3">
    <location>
        <begin position="1103"/>
        <end position="1118"/>
    </location>
</feature>
<evidence type="ECO:0000256" key="3">
    <source>
        <dbReference type="SAM" id="MobiDB-lite"/>
    </source>
</evidence>
<feature type="chain" id="PRO_5012616261" description="Tyrosine-protein kinase ephrin type A/B receptor-like domain-containing protein" evidence="5">
    <location>
        <begin position="17"/>
        <end position="1137"/>
    </location>
</feature>
<dbReference type="SUPFAM" id="SSF117281">
    <property type="entry name" value="Kelch motif"/>
    <property type="match status" value="2"/>
</dbReference>
<evidence type="ECO:0000313" key="6">
    <source>
        <dbReference type="EMBL" id="OMJ90923.1"/>
    </source>
</evidence>
<dbReference type="InterPro" id="IPR011043">
    <property type="entry name" value="Gal_Oxase/kelch_b-propeller"/>
</dbReference>
<protein>
    <recommendedName>
        <fullName evidence="8">Tyrosine-protein kinase ephrin type A/B receptor-like domain-containing protein</fullName>
    </recommendedName>
</protein>
<dbReference type="Proteomes" id="UP000187209">
    <property type="component" value="Unassembled WGS sequence"/>
</dbReference>
<dbReference type="OrthoDB" id="2419613at2759"/>
<organism evidence="6 7">
    <name type="scientific">Stentor coeruleus</name>
    <dbReference type="NCBI Taxonomy" id="5963"/>
    <lineage>
        <taxon>Eukaryota</taxon>
        <taxon>Sar</taxon>
        <taxon>Alveolata</taxon>
        <taxon>Ciliophora</taxon>
        <taxon>Postciliodesmatophora</taxon>
        <taxon>Heterotrichea</taxon>
        <taxon>Heterotrichida</taxon>
        <taxon>Stentoridae</taxon>
        <taxon>Stentor</taxon>
    </lineage>
</organism>
<reference evidence="6 7" key="1">
    <citation type="submission" date="2016-11" db="EMBL/GenBank/DDBJ databases">
        <title>The macronuclear genome of Stentor coeruleus: a giant cell with tiny introns.</title>
        <authorList>
            <person name="Slabodnick M."/>
            <person name="Ruby J.G."/>
            <person name="Reiff S.B."/>
            <person name="Swart E.C."/>
            <person name="Gosai S."/>
            <person name="Prabakaran S."/>
            <person name="Witkowska E."/>
            <person name="Larue G.E."/>
            <person name="Fisher S."/>
            <person name="Freeman R.M."/>
            <person name="Gunawardena J."/>
            <person name="Chu W."/>
            <person name="Stover N.A."/>
            <person name="Gregory B.D."/>
            <person name="Nowacki M."/>
            <person name="Derisi J."/>
            <person name="Roy S.W."/>
            <person name="Marshall W.F."/>
            <person name="Sood P."/>
        </authorList>
    </citation>
    <scope>NUCLEOTIDE SEQUENCE [LARGE SCALE GENOMIC DNA]</scope>
    <source>
        <strain evidence="6">WM001</strain>
    </source>
</reference>
<feature type="transmembrane region" description="Helical" evidence="4">
    <location>
        <begin position="799"/>
        <end position="821"/>
    </location>
</feature>
<evidence type="ECO:0000256" key="4">
    <source>
        <dbReference type="SAM" id="Phobius"/>
    </source>
</evidence>
<feature type="transmembrane region" description="Helical" evidence="4">
    <location>
        <begin position="1040"/>
        <end position="1062"/>
    </location>
</feature>
<keyword evidence="5" id="KW-0732">Signal</keyword>
<sequence length="1137" mass="127554">MFTLLSLLYLAKSLETISIPPSQIGPEAREKAVIGFNPFSNNLLLFGGFSSIYFNDLWSFCLNSLQWRILYPNSISPNPRSHATGVFRNETQEFCIFGGKSFNTFFNDVWCFSIGFQYWKKIATSNDPPALYSFVSDYYRYEGKDYFGVVGMNTMSLEYKLYILDFSQKNWNHFSLGFSLENPEHPEVNPIYLSLILHEFNQKLHIILISDYKHLQGLYIFDLLTHNTTFFQYALSDNALIEYSPHTSGLINDDLYVIFEGGHSAKINLNSSDYYWQSFEKILSLRKGISSILVNDKFMSFGGRLFTNTDYFLNNEIFSYNFIKNSIPNESVLVPSFVSPTARISAAMCAIKGKLYLFGGKAKGYFLKDMWKYDPKANFWGQVTTSSVSPSERAFFASSCEGDALFVWGGEDSTGYTNDVFIYNSLTNVWSELEPMSSDVPSKRKGSCSVLKIPYAYITGGIDAHGLCSDLWRFNFGNNTYTKIDVVPKNAYAACRLNNDIFHVIGGSDENDIPFASGFKYNLLTGELIDQNSTDRSFEIFIWLTDNITLTIGGRQSNNQVFNDLEYSVGDLSLQKFIDDYPYASAYVYFNQSVYFFGGGYFTTEYNLFPYLPRPKFAKIDLHDLCGSGECQLPCSEGFYLHNSKCEECPPGNYSSGNGNSKCQPCEKGFYSSSDAVSSIRQCYPCPEGKFNDKEGGKMCYDCPPGSFCPTGSKTPLIFTDNNVSIFSVQPVLYKENNPNAIVKLLQYLGSGLICLILIVVCSIRRLKDFIKKFDLYSTQHNHHDGEYIRIQKNTTGGVFSLIFFGLTLIVIGSVLAIYFMDNIYESKSLIPLVILESEVPEFKTNFEVLVKLDNYGDSCVNEGKINKEGKCSDLIILNSVNVDHEWESITCKIDSLRRCLVKYSCSNCAIGSKAAINIVFQEKLSYSSGISVNVTSDSSIPESRSSVLSTVIPEKGYIFIGPLTNTFYFTFTPSYFTSSVNDFPSQLIGYHVDSSALPKSGSQNLIENLSVTAQLSISVVLEKILLGLYTSRSAKQSTLILISSLFGTITGLVGIVGTVMAQFESCLDKKFNLSGKEDRIKKIVQKSSEMFDMLVKSRENSEATPSEMSAQRSNNPLTGGGLTIRKSARVYAWVDI</sequence>
<dbReference type="Gene3D" id="2.120.10.80">
    <property type="entry name" value="Kelch-type beta propeller"/>
    <property type="match status" value="2"/>
</dbReference>
<keyword evidence="4" id="KW-0812">Transmembrane</keyword>
<keyword evidence="4" id="KW-1133">Transmembrane helix</keyword>
<dbReference type="Gene3D" id="2.10.50.10">
    <property type="entry name" value="Tumor Necrosis Factor Receptor, subunit A, domain 2"/>
    <property type="match status" value="1"/>
</dbReference>